<dbReference type="Gene3D" id="3.30.2010.10">
    <property type="entry name" value="Metalloproteases ('zincins'), catalytic domain"/>
    <property type="match status" value="1"/>
</dbReference>
<keyword evidence="3 6" id="KW-0378">Hydrolase</keyword>
<dbReference type="InterPro" id="IPR001915">
    <property type="entry name" value="Peptidase_M48"/>
</dbReference>
<feature type="region of interest" description="Disordered" evidence="7">
    <location>
        <begin position="305"/>
        <end position="355"/>
    </location>
</feature>
<keyword evidence="4 6" id="KW-0862">Zinc</keyword>
<dbReference type="Pfam" id="PF01435">
    <property type="entry name" value="Peptidase_M48"/>
    <property type="match status" value="1"/>
</dbReference>
<comment type="cofactor">
    <cofactor evidence="6">
        <name>Zn(2+)</name>
        <dbReference type="ChEBI" id="CHEBI:29105"/>
    </cofactor>
    <text evidence="6">Binds 1 zinc ion per subunit.</text>
</comment>
<sequence length="377" mass="40813">MSSEPTLSGRYFDGESGNAQPVEIVLYNDHFLIRSSKKEFRWEYRHTKVAAQPDTETRLSNRHFPDAVLVLPSTGASALKKAAPEIFDGRRERRRITALISGLVIGAGIVTAAVFIGVPAASGPLARATPKDFEMRIGSNLAAQISILYKPCGEADALEILQPVLNSMAEKGDVGFPIEFRFVKSRGPNAFALPGGQVMATSGLLDAIGDDQEAFFAVMAHELGHVRARDGMQAVYRNAGLGITLDIITGGSGAAQQLVLLGGQLNQLRHTRIQEAAADETAIEIMTAMNLDPSALSRAFEAISASAPDEAQSENNEKKYPSWLRSHPNTEKRIENARQHQKSGGKPPLTSEQWQTIVRTCHAAQKGLADKETTQSE</sequence>
<evidence type="ECO:0000256" key="6">
    <source>
        <dbReference type="RuleBase" id="RU003983"/>
    </source>
</evidence>
<evidence type="ECO:0000256" key="8">
    <source>
        <dbReference type="SAM" id="Phobius"/>
    </source>
</evidence>
<feature type="compositionally biased region" description="Basic and acidic residues" evidence="7">
    <location>
        <begin position="328"/>
        <end position="338"/>
    </location>
</feature>
<reference evidence="10 11" key="1">
    <citation type="submission" date="2024-05" db="EMBL/GenBank/DDBJ databases">
        <title>Three bacterial strains, DH-69, EH-24, and ECK-19 isolated from coastal sediments.</title>
        <authorList>
            <person name="Ye Y.-Q."/>
            <person name="Du Z.-J."/>
        </authorList>
    </citation>
    <scope>NUCLEOTIDE SEQUENCE [LARGE SCALE GENOMIC DNA]</scope>
    <source>
        <strain evidence="10 11">ECK-19</strain>
    </source>
</reference>
<evidence type="ECO:0000256" key="5">
    <source>
        <dbReference type="ARBA" id="ARBA00023049"/>
    </source>
</evidence>
<evidence type="ECO:0000313" key="11">
    <source>
        <dbReference type="Proteomes" id="UP001560685"/>
    </source>
</evidence>
<dbReference type="CDD" id="cd07332">
    <property type="entry name" value="M48C_Oma1_like"/>
    <property type="match status" value="1"/>
</dbReference>
<evidence type="ECO:0000256" key="2">
    <source>
        <dbReference type="ARBA" id="ARBA00022723"/>
    </source>
</evidence>
<comment type="caution">
    <text evidence="10">The sequence shown here is derived from an EMBL/GenBank/DDBJ whole genome shotgun (WGS) entry which is preliminary data.</text>
</comment>
<dbReference type="RefSeq" id="WP_369312304.1">
    <property type="nucleotide sequence ID" value="NZ_JBEHZE010000001.1"/>
</dbReference>
<evidence type="ECO:0000256" key="3">
    <source>
        <dbReference type="ARBA" id="ARBA00022801"/>
    </source>
</evidence>
<keyword evidence="5 6" id="KW-0482">Metalloprotease</keyword>
<keyword evidence="1 6" id="KW-0645">Protease</keyword>
<feature type="transmembrane region" description="Helical" evidence="8">
    <location>
        <begin position="96"/>
        <end position="118"/>
    </location>
</feature>
<dbReference type="Proteomes" id="UP001560685">
    <property type="component" value="Unassembled WGS sequence"/>
</dbReference>
<dbReference type="PANTHER" id="PTHR22726">
    <property type="entry name" value="METALLOENDOPEPTIDASE OMA1"/>
    <property type="match status" value="1"/>
</dbReference>
<keyword evidence="8" id="KW-0472">Membrane</keyword>
<keyword evidence="2" id="KW-0479">Metal-binding</keyword>
<dbReference type="PANTHER" id="PTHR22726:SF1">
    <property type="entry name" value="METALLOENDOPEPTIDASE OMA1, MITOCHONDRIAL"/>
    <property type="match status" value="1"/>
</dbReference>
<keyword evidence="8" id="KW-1133">Transmembrane helix</keyword>
<evidence type="ECO:0000256" key="1">
    <source>
        <dbReference type="ARBA" id="ARBA00022670"/>
    </source>
</evidence>
<evidence type="ECO:0000259" key="9">
    <source>
        <dbReference type="Pfam" id="PF01435"/>
    </source>
</evidence>
<dbReference type="EMBL" id="JBEHZE010000001">
    <property type="protein sequence ID" value="MEX6632378.1"/>
    <property type="molecule type" value="Genomic_DNA"/>
</dbReference>
<evidence type="ECO:0000256" key="7">
    <source>
        <dbReference type="SAM" id="MobiDB-lite"/>
    </source>
</evidence>
<proteinExistence type="inferred from homology"/>
<gene>
    <name evidence="10" type="ORF">ABFZ84_02355</name>
</gene>
<accession>A0ABV3Z1J1</accession>
<comment type="similarity">
    <text evidence="6">Belongs to the peptidase M48 family.</text>
</comment>
<name>A0ABV3Z1J1_9PROT</name>
<feature type="domain" description="Peptidase M48" evidence="9">
    <location>
        <begin position="161"/>
        <end position="339"/>
    </location>
</feature>
<dbReference type="InterPro" id="IPR051156">
    <property type="entry name" value="Mito/Outer_Membr_Metalloprot"/>
</dbReference>
<organism evidence="10 11">
    <name type="scientific">Hyphococcus lacteus</name>
    <dbReference type="NCBI Taxonomy" id="3143536"/>
    <lineage>
        <taxon>Bacteria</taxon>
        <taxon>Pseudomonadati</taxon>
        <taxon>Pseudomonadota</taxon>
        <taxon>Alphaproteobacteria</taxon>
        <taxon>Parvularculales</taxon>
        <taxon>Parvularculaceae</taxon>
        <taxon>Hyphococcus</taxon>
    </lineage>
</organism>
<evidence type="ECO:0000313" key="10">
    <source>
        <dbReference type="EMBL" id="MEX6632378.1"/>
    </source>
</evidence>
<keyword evidence="8" id="KW-0812">Transmembrane</keyword>
<evidence type="ECO:0000256" key="4">
    <source>
        <dbReference type="ARBA" id="ARBA00022833"/>
    </source>
</evidence>
<keyword evidence="11" id="KW-1185">Reference proteome</keyword>
<protein>
    <submittedName>
        <fullName evidence="10">M48 family metallopeptidase</fullName>
    </submittedName>
</protein>